<dbReference type="Proteomes" id="UP000676386">
    <property type="component" value="Unassembled WGS sequence"/>
</dbReference>
<reference evidence="2 3" key="1">
    <citation type="submission" date="2021-04" db="EMBL/GenBank/DDBJ databases">
        <title>Chitinophaga sp. nov., isolated from the rhizosphere soil.</title>
        <authorList>
            <person name="He S."/>
        </authorList>
    </citation>
    <scope>NUCLEOTIDE SEQUENCE [LARGE SCALE GENOMIC DNA]</scope>
    <source>
        <strain evidence="2 3">2R12</strain>
    </source>
</reference>
<evidence type="ECO:0000313" key="2">
    <source>
        <dbReference type="EMBL" id="MBS0028840.1"/>
    </source>
</evidence>
<accession>A0ABS5J155</accession>
<feature type="domain" description="Polysaccharide pyruvyl transferase" evidence="1">
    <location>
        <begin position="13"/>
        <end position="310"/>
    </location>
</feature>
<proteinExistence type="predicted"/>
<keyword evidence="2" id="KW-0808">Transferase</keyword>
<dbReference type="InterPro" id="IPR007345">
    <property type="entry name" value="Polysacch_pyruvyl_Trfase"/>
</dbReference>
<keyword evidence="3" id="KW-1185">Reference proteome</keyword>
<dbReference type="RefSeq" id="WP_211973946.1">
    <property type="nucleotide sequence ID" value="NZ_CBFHAM010000069.1"/>
</dbReference>
<evidence type="ECO:0000313" key="3">
    <source>
        <dbReference type="Proteomes" id="UP000676386"/>
    </source>
</evidence>
<dbReference type="GO" id="GO:0016740">
    <property type="term" value="F:transferase activity"/>
    <property type="evidence" value="ECO:0007669"/>
    <property type="project" value="UniProtKB-KW"/>
</dbReference>
<sequence length="379" mass="43751">MKVLVRGGYGLNNFGDDALMITMYDHIKEVLKEDEFGFYCTKADYFRELLPAAKIISSEDLFSKLEVDMLVYGGGTQFFSFPNTKVKYIPKMNLAKLKYFFDYKTLKSVVLPRLRGFKKVTGVKAAKTVAIGIGVGPFVKDSVEEKVAMQTFQQLDQALVRDVVSYDTCKSWDSKGLFLGSDLCLNSSFVNNYFTKTIPAINPRVIGIIVRDWKHTDEGHAYYGKLLEATRIWQNKGYEVKYILFSEERDPEWLDIIKRENIEAMIWDAKKYTFKAFIQQLAKIDIFVTARFHGAIFAALLNKPAVCIEVEQKLKIVSDNFKSFDCWKYPFDVNQVVNYVEQIRTDYAKRVSLFQADLDREISRGDKMFALFRQAIQQL</sequence>
<organism evidence="2 3">
    <name type="scientific">Chitinophaga hostae</name>
    <dbReference type="NCBI Taxonomy" id="2831022"/>
    <lineage>
        <taxon>Bacteria</taxon>
        <taxon>Pseudomonadati</taxon>
        <taxon>Bacteroidota</taxon>
        <taxon>Chitinophagia</taxon>
        <taxon>Chitinophagales</taxon>
        <taxon>Chitinophagaceae</taxon>
        <taxon>Chitinophaga</taxon>
    </lineage>
</organism>
<dbReference type="PANTHER" id="PTHR36836:SF1">
    <property type="entry name" value="COLANIC ACID BIOSYNTHESIS PROTEIN WCAK"/>
    <property type="match status" value="1"/>
</dbReference>
<gene>
    <name evidence="2" type="ORF">KE626_16085</name>
</gene>
<evidence type="ECO:0000259" key="1">
    <source>
        <dbReference type="Pfam" id="PF04230"/>
    </source>
</evidence>
<comment type="caution">
    <text evidence="2">The sequence shown here is derived from an EMBL/GenBank/DDBJ whole genome shotgun (WGS) entry which is preliminary data.</text>
</comment>
<dbReference type="PANTHER" id="PTHR36836">
    <property type="entry name" value="COLANIC ACID BIOSYNTHESIS PROTEIN WCAK"/>
    <property type="match status" value="1"/>
</dbReference>
<name>A0ABS5J155_9BACT</name>
<dbReference type="EMBL" id="JAGTXB010000007">
    <property type="protein sequence ID" value="MBS0028840.1"/>
    <property type="molecule type" value="Genomic_DNA"/>
</dbReference>
<dbReference type="Pfam" id="PF04230">
    <property type="entry name" value="PS_pyruv_trans"/>
    <property type="match status" value="1"/>
</dbReference>
<protein>
    <submittedName>
        <fullName evidence="2">Polysaccharide pyruvyl transferase family protein</fullName>
    </submittedName>
</protein>